<dbReference type="GeneID" id="27898077"/>
<organism evidence="2 3">
    <name type="scientific">Sphaerulina musiva (strain SO2202)</name>
    <name type="common">Poplar stem canker fungus</name>
    <name type="synonym">Septoria musiva</name>
    <dbReference type="NCBI Taxonomy" id="692275"/>
    <lineage>
        <taxon>Eukaryota</taxon>
        <taxon>Fungi</taxon>
        <taxon>Dikarya</taxon>
        <taxon>Ascomycota</taxon>
        <taxon>Pezizomycotina</taxon>
        <taxon>Dothideomycetes</taxon>
        <taxon>Dothideomycetidae</taxon>
        <taxon>Mycosphaerellales</taxon>
        <taxon>Mycosphaerellaceae</taxon>
        <taxon>Sphaerulina</taxon>
    </lineage>
</organism>
<proteinExistence type="predicted"/>
<dbReference type="Proteomes" id="UP000016931">
    <property type="component" value="Unassembled WGS sequence"/>
</dbReference>
<reference evidence="2 3" key="1">
    <citation type="journal article" date="2012" name="PLoS Pathog.">
        <title>Diverse lifestyles and strategies of plant pathogenesis encoded in the genomes of eighteen Dothideomycetes fungi.</title>
        <authorList>
            <person name="Ohm R.A."/>
            <person name="Feau N."/>
            <person name="Henrissat B."/>
            <person name="Schoch C.L."/>
            <person name="Horwitz B.A."/>
            <person name="Barry K.W."/>
            <person name="Condon B.J."/>
            <person name="Copeland A.C."/>
            <person name="Dhillon B."/>
            <person name="Glaser F."/>
            <person name="Hesse C.N."/>
            <person name="Kosti I."/>
            <person name="LaButti K."/>
            <person name="Lindquist E.A."/>
            <person name="Lucas S."/>
            <person name="Salamov A.A."/>
            <person name="Bradshaw R.E."/>
            <person name="Ciuffetti L."/>
            <person name="Hamelin R.C."/>
            <person name="Kema G.H.J."/>
            <person name="Lawrence C."/>
            <person name="Scott J.A."/>
            <person name="Spatafora J.W."/>
            <person name="Turgeon B.G."/>
            <person name="de Wit P.J.G.M."/>
            <person name="Zhong S."/>
            <person name="Goodwin S.B."/>
            <person name="Grigoriev I.V."/>
        </authorList>
    </citation>
    <scope>NUCLEOTIDE SEQUENCE [LARGE SCALE GENOMIC DNA]</scope>
    <source>
        <strain evidence="2 3">SO2202</strain>
    </source>
</reference>
<dbReference type="HOGENOM" id="CLU_934360_0_0_1"/>
<name>M3BQT5_SPHMS</name>
<evidence type="ECO:0000313" key="2">
    <source>
        <dbReference type="EMBL" id="EMF08468.1"/>
    </source>
</evidence>
<protein>
    <submittedName>
        <fullName evidence="2">Uncharacterized protein</fullName>
    </submittedName>
</protein>
<keyword evidence="3" id="KW-1185">Reference proteome</keyword>
<sequence length="298" mass="34560">MDHLNGGEEEEEKEQGEEEVKNDDGGVPLTTSLCERLINRTVGPTPTTTDNEPKKPTMVDATIFRHPDAACLHHGKQKGRWRHEVHDHCCKQPSSTNCQYHWSVPYFRIKIANDPLATLKRWIINHNRTLDGDIIPRDSSLLFVMLGVERFNYGYVADQSEFQPHHLRHAIAFAIEQITSNYAEEESLREYVSRPPYRYPHVAGGAADRLAQAMKWWPNERQTAHMTLEELCDWLFKMAKEYDNSRQWIERMTEVVVNAKWQEAERGNEGEIQDLLNLNFIDKEMVAQHCGCSDSERD</sequence>
<gene>
    <name evidence="2" type="ORF">SEPMUDRAFT_111813</name>
</gene>
<evidence type="ECO:0000313" key="3">
    <source>
        <dbReference type="Proteomes" id="UP000016931"/>
    </source>
</evidence>
<feature type="region of interest" description="Disordered" evidence="1">
    <location>
        <begin position="1"/>
        <end position="55"/>
    </location>
</feature>
<dbReference type="AlphaFoldDB" id="M3BQT5"/>
<dbReference type="RefSeq" id="XP_016756589.1">
    <property type="nucleotide sequence ID" value="XM_016900940.1"/>
</dbReference>
<feature type="compositionally biased region" description="Acidic residues" evidence="1">
    <location>
        <begin position="7"/>
        <end position="17"/>
    </location>
</feature>
<evidence type="ECO:0000256" key="1">
    <source>
        <dbReference type="SAM" id="MobiDB-lite"/>
    </source>
</evidence>
<dbReference type="EMBL" id="KB456271">
    <property type="protein sequence ID" value="EMF08468.1"/>
    <property type="molecule type" value="Genomic_DNA"/>
</dbReference>
<accession>M3BQT5</accession>
<dbReference type="OrthoDB" id="3633947at2759"/>